<evidence type="ECO:0000256" key="1">
    <source>
        <dbReference type="SAM" id="Phobius"/>
    </source>
</evidence>
<feature type="transmembrane region" description="Helical" evidence="1">
    <location>
        <begin position="49"/>
        <end position="68"/>
    </location>
</feature>
<evidence type="ECO:0000313" key="3">
    <source>
        <dbReference type="Proteomes" id="UP001054837"/>
    </source>
</evidence>
<feature type="transmembrane region" description="Helical" evidence="1">
    <location>
        <begin position="278"/>
        <end position="302"/>
    </location>
</feature>
<dbReference type="EMBL" id="BPLQ01010716">
    <property type="protein sequence ID" value="GIY52829.1"/>
    <property type="molecule type" value="Genomic_DNA"/>
</dbReference>
<comment type="caution">
    <text evidence="2">The sequence shown here is derived from an EMBL/GenBank/DDBJ whole genome shotgun (WGS) entry which is preliminary data.</text>
</comment>
<evidence type="ECO:0008006" key="4">
    <source>
        <dbReference type="Google" id="ProtNLM"/>
    </source>
</evidence>
<gene>
    <name evidence="2" type="primary">AVEN_109247_1</name>
    <name evidence="2" type="ORF">CDAR_432601</name>
</gene>
<reference evidence="2 3" key="1">
    <citation type="submission" date="2021-06" db="EMBL/GenBank/DDBJ databases">
        <title>Caerostris darwini draft genome.</title>
        <authorList>
            <person name="Kono N."/>
            <person name="Arakawa K."/>
        </authorList>
    </citation>
    <scope>NUCLEOTIDE SEQUENCE [LARGE SCALE GENOMIC DNA]</scope>
</reference>
<keyword evidence="1" id="KW-0472">Membrane</keyword>
<dbReference type="AlphaFoldDB" id="A0AAV4U4W1"/>
<keyword evidence="1" id="KW-1133">Transmembrane helix</keyword>
<feature type="transmembrane region" description="Helical" evidence="1">
    <location>
        <begin position="75"/>
        <end position="92"/>
    </location>
</feature>
<organism evidence="2 3">
    <name type="scientific">Caerostris darwini</name>
    <dbReference type="NCBI Taxonomy" id="1538125"/>
    <lineage>
        <taxon>Eukaryota</taxon>
        <taxon>Metazoa</taxon>
        <taxon>Ecdysozoa</taxon>
        <taxon>Arthropoda</taxon>
        <taxon>Chelicerata</taxon>
        <taxon>Arachnida</taxon>
        <taxon>Araneae</taxon>
        <taxon>Araneomorphae</taxon>
        <taxon>Entelegynae</taxon>
        <taxon>Araneoidea</taxon>
        <taxon>Araneidae</taxon>
        <taxon>Caerostris</taxon>
    </lineage>
</organism>
<feature type="transmembrane region" description="Helical" evidence="1">
    <location>
        <begin position="354"/>
        <end position="375"/>
    </location>
</feature>
<dbReference type="Proteomes" id="UP001054837">
    <property type="component" value="Unassembled WGS sequence"/>
</dbReference>
<name>A0AAV4U4W1_9ARAC</name>
<proteinExistence type="predicted"/>
<keyword evidence="3" id="KW-1185">Reference proteome</keyword>
<sequence>MNPSQNWIKEAFLPIFILFYLQGMESLSSPAFVSRNTLLKVIYNSSKYLFPFILFFLAAIQILWLCFISSYKDEWATLIVLFLQLWIYISVFRSRTRIRLLTEELHRISNMLRVYTIKKKKIFKVYIWVYCLFVTFLTIFLEMILFNSGMIAHEQHKLRSSKLIPEHFKEHSVTIMYCSFTSITLVGHFFFGTLPGYYCFVCCCMKQFFLHFVGKSKSLIARQDYQSILEIYKEMNKTMIMMDNFLNFPIFISVVNILTSLFWYGYSFAFPPNADNVTGIFFAMGFVQYFVLLLITLIPAAAANQAAEMAREFVLSLPAWFPKQYKMINVHVRRNFMHKTTLTLLEIYRIDKSLLISAIGSLISYGILFGTLGSVQNINNEF</sequence>
<accession>A0AAV4U4W1</accession>
<keyword evidence="1" id="KW-0812">Transmembrane</keyword>
<protein>
    <recommendedName>
        <fullName evidence="4">Gustatory receptor</fullName>
    </recommendedName>
</protein>
<evidence type="ECO:0000313" key="2">
    <source>
        <dbReference type="EMBL" id="GIY52829.1"/>
    </source>
</evidence>
<feature type="transmembrane region" description="Helical" evidence="1">
    <location>
        <begin position="127"/>
        <end position="152"/>
    </location>
</feature>
<feature type="transmembrane region" description="Helical" evidence="1">
    <location>
        <begin position="245"/>
        <end position="266"/>
    </location>
</feature>
<feature type="transmembrane region" description="Helical" evidence="1">
    <location>
        <begin position="173"/>
        <end position="191"/>
    </location>
</feature>